<proteinExistence type="predicted"/>
<comment type="caution">
    <text evidence="2">The sequence shown here is derived from an EMBL/GenBank/DDBJ whole genome shotgun (WGS) entry which is preliminary data.</text>
</comment>
<evidence type="ECO:0000313" key="2">
    <source>
        <dbReference type="EMBL" id="KAJ5568847.1"/>
    </source>
</evidence>
<dbReference type="Gene3D" id="3.40.50.300">
    <property type="entry name" value="P-loop containing nucleotide triphosphate hydrolases"/>
    <property type="match status" value="1"/>
</dbReference>
<dbReference type="InterPro" id="IPR040632">
    <property type="entry name" value="Sulfotransfer_4"/>
</dbReference>
<sequence>MEGLQVLSLGMSRTGTASMKEALLILGHKRVHHAYELYNHSEQCDLWLAAWDAKTKGLSRTLDRRYWENILAGYTAVTDMPAVCFAEELIDAFPEAKVILVQRHEQKWTQSFKTEVIDTFFDNSSITALISFLDGKLMRPIHRLWSRLLASDDGFLKGTTRNQVSDNAINVYRNHNALVKAKTAPENLLLFHLNDGWEPLCAFLGAEVPDVPFPNANEGDAVKEVVAAFMKRSMLRVVRNLTVISVGFAAVYYAWAWPLRS</sequence>
<protein>
    <recommendedName>
        <fullName evidence="4">P-loop containing nucleoside triphosphate hydrolase protein</fullName>
    </recommendedName>
</protein>
<accession>A0AAD6DBG9</accession>
<dbReference type="Proteomes" id="UP001216150">
    <property type="component" value="Unassembled WGS sequence"/>
</dbReference>
<name>A0AAD6DBG9_9EURO</name>
<keyword evidence="3" id="KW-1185">Reference proteome</keyword>
<reference evidence="2 3" key="1">
    <citation type="journal article" date="2023" name="IMA Fungus">
        <title>Comparative genomic study of the Penicillium genus elucidates a diverse pangenome and 15 lateral gene transfer events.</title>
        <authorList>
            <person name="Petersen C."/>
            <person name="Sorensen T."/>
            <person name="Nielsen M.R."/>
            <person name="Sondergaard T.E."/>
            <person name="Sorensen J.L."/>
            <person name="Fitzpatrick D.A."/>
            <person name="Frisvad J.C."/>
            <person name="Nielsen K.L."/>
        </authorList>
    </citation>
    <scope>NUCLEOTIDE SEQUENCE [LARGE SCALE GENOMIC DNA]</scope>
    <source>
        <strain evidence="2 3">IBT 29057</strain>
    </source>
</reference>
<keyword evidence="1" id="KW-0472">Membrane</keyword>
<dbReference type="EMBL" id="JAQJAC010000010">
    <property type="protein sequence ID" value="KAJ5568847.1"/>
    <property type="molecule type" value="Genomic_DNA"/>
</dbReference>
<evidence type="ECO:0000256" key="1">
    <source>
        <dbReference type="SAM" id="Phobius"/>
    </source>
</evidence>
<dbReference type="AlphaFoldDB" id="A0AAD6DBG9"/>
<feature type="transmembrane region" description="Helical" evidence="1">
    <location>
        <begin position="237"/>
        <end position="255"/>
    </location>
</feature>
<keyword evidence="1" id="KW-0812">Transmembrane</keyword>
<dbReference type="PANTHER" id="PTHR36978:SF4">
    <property type="entry name" value="P-LOOP CONTAINING NUCLEOSIDE TRIPHOSPHATE HYDROLASE PROTEIN"/>
    <property type="match status" value="1"/>
</dbReference>
<organism evidence="2 3">
    <name type="scientific">Penicillium hetheringtonii</name>
    <dbReference type="NCBI Taxonomy" id="911720"/>
    <lineage>
        <taxon>Eukaryota</taxon>
        <taxon>Fungi</taxon>
        <taxon>Dikarya</taxon>
        <taxon>Ascomycota</taxon>
        <taxon>Pezizomycotina</taxon>
        <taxon>Eurotiomycetes</taxon>
        <taxon>Eurotiomycetidae</taxon>
        <taxon>Eurotiales</taxon>
        <taxon>Aspergillaceae</taxon>
        <taxon>Penicillium</taxon>
    </lineage>
</organism>
<dbReference type="SUPFAM" id="SSF52540">
    <property type="entry name" value="P-loop containing nucleoside triphosphate hydrolases"/>
    <property type="match status" value="1"/>
</dbReference>
<dbReference type="InterPro" id="IPR027417">
    <property type="entry name" value="P-loop_NTPase"/>
</dbReference>
<evidence type="ECO:0000313" key="3">
    <source>
        <dbReference type="Proteomes" id="UP001216150"/>
    </source>
</evidence>
<gene>
    <name evidence="2" type="ORF">N7450_011333</name>
</gene>
<dbReference type="PANTHER" id="PTHR36978">
    <property type="entry name" value="P-LOOP CONTAINING NUCLEOTIDE TRIPHOSPHATE HYDROLASE"/>
    <property type="match status" value="1"/>
</dbReference>
<keyword evidence="1" id="KW-1133">Transmembrane helix</keyword>
<dbReference type="Pfam" id="PF17784">
    <property type="entry name" value="Sulfotransfer_4"/>
    <property type="match status" value="1"/>
</dbReference>
<evidence type="ECO:0008006" key="4">
    <source>
        <dbReference type="Google" id="ProtNLM"/>
    </source>
</evidence>